<dbReference type="SUPFAM" id="SSF55486">
    <property type="entry name" value="Metalloproteases ('zincins'), catalytic domain"/>
    <property type="match status" value="1"/>
</dbReference>
<name>A0A4R4KFY4_9BACT</name>
<accession>A0A4R4KFY4</accession>
<dbReference type="Proteomes" id="UP000295706">
    <property type="component" value="Unassembled WGS sequence"/>
</dbReference>
<dbReference type="AlphaFoldDB" id="A0A4R4KFY4"/>
<evidence type="ECO:0000313" key="1">
    <source>
        <dbReference type="EMBL" id="TDB66858.1"/>
    </source>
</evidence>
<dbReference type="RefSeq" id="WP_132115924.1">
    <property type="nucleotide sequence ID" value="NZ_SMJU01000004.1"/>
</dbReference>
<comment type="caution">
    <text evidence="1">The sequence shown here is derived from an EMBL/GenBank/DDBJ whole genome shotgun (WGS) entry which is preliminary data.</text>
</comment>
<proteinExistence type="predicted"/>
<dbReference type="EMBL" id="SMJU01000004">
    <property type="protein sequence ID" value="TDB66858.1"/>
    <property type="molecule type" value="Genomic_DNA"/>
</dbReference>
<dbReference type="OrthoDB" id="9760040at2"/>
<dbReference type="Pfam" id="PF05960">
    <property type="entry name" value="DUF885"/>
    <property type="match status" value="1"/>
</dbReference>
<dbReference type="InterPro" id="IPR010281">
    <property type="entry name" value="DUF885"/>
</dbReference>
<gene>
    <name evidence="1" type="ORF">EZE20_06960</name>
</gene>
<evidence type="ECO:0000313" key="2">
    <source>
        <dbReference type="Proteomes" id="UP000295706"/>
    </source>
</evidence>
<reference evidence="1 2" key="1">
    <citation type="submission" date="2019-02" db="EMBL/GenBank/DDBJ databases">
        <title>Arundinibacter roseus gen. nov., sp. nov., a new member of the family Cytophagaceae.</title>
        <authorList>
            <person name="Szuroczki S."/>
            <person name="Khayer B."/>
            <person name="Sproer C."/>
            <person name="Toumi M."/>
            <person name="Szabo A."/>
            <person name="Felfoldi T."/>
            <person name="Schumann P."/>
            <person name="Toth E."/>
        </authorList>
    </citation>
    <scope>NUCLEOTIDE SEQUENCE [LARGE SCALE GENOMIC DNA]</scope>
    <source>
        <strain evidence="1 2">DMA-k-7a</strain>
    </source>
</reference>
<keyword evidence="2" id="KW-1185">Reference proteome</keyword>
<dbReference type="PANTHER" id="PTHR33361:SF2">
    <property type="entry name" value="DUF885 DOMAIN-CONTAINING PROTEIN"/>
    <property type="match status" value="1"/>
</dbReference>
<organism evidence="1 2">
    <name type="scientific">Arundinibacter roseus</name>
    <dbReference type="NCBI Taxonomy" id="2070510"/>
    <lineage>
        <taxon>Bacteria</taxon>
        <taxon>Pseudomonadati</taxon>
        <taxon>Bacteroidota</taxon>
        <taxon>Cytophagia</taxon>
        <taxon>Cytophagales</taxon>
        <taxon>Spirosomataceae</taxon>
        <taxon>Arundinibacter</taxon>
    </lineage>
</organism>
<dbReference type="PANTHER" id="PTHR33361">
    <property type="entry name" value="GLR0591 PROTEIN"/>
    <property type="match status" value="1"/>
</dbReference>
<sequence>MKKYSMRFVELFVYLILLGFGTTFPLSAQVSTLYEQATETSGLVIQYGQDIRAVLHFYSPMLRQEGGFSSSVSVLNSPEQRNRLEKVDREYLEKLKKLDFKSLSQGGKVDYVLLKRAIEDHLLTLDQEKTKYTSLESYLPFANKIYALEKMRRRGDVVDGKVIAAEMTALSTEVETAQEKLKEVKELDKSLTNFGEQAIRSLKLRLKSTYEFYNSYDPAFTWWVPVPYKGLDSVLTVYSKTLAGKGKLSTTQKEDKSGIKGVPIGKEELLRQLKAEMIMYTPDELIALANKEFAWCDAELLKASREMGFGDDWKKAQEKVKNSYVPEGQQPALILKLYNDAKTFIEANNLLDYPEMADETWGMQMMTPERQLTSPFFLGGRDIIISYPTNAMEHTDKLMSMRGNNPYFSRATVHHELVPGHHLQYYMNSRYKTYRSAFRTPFWTEGWALYWELLLYDKGFAKTPEERIGMLFWRMHRCARIIFSLNYHMGEWSPQECIDFLVDRVGHERANAEGEVRRSFEGNYGPLYQLAYLVGGLQIWGLKKELVDSKKMTYKQFHTAFMKENSLPIEMVRATLTNQPLTPEYKPGWKFYSSDN</sequence>
<protein>
    <submittedName>
        <fullName evidence="1">DUF885 domain-containing protein</fullName>
    </submittedName>
</protein>